<organism evidence="6">
    <name type="scientific">Protobothrops mucrosquamatus</name>
    <name type="common">Taiwan habu</name>
    <name type="synonym">Trimeresurus mucrosquamatus</name>
    <dbReference type="NCBI Taxonomy" id="103944"/>
    <lineage>
        <taxon>Eukaryota</taxon>
        <taxon>Metazoa</taxon>
        <taxon>Chordata</taxon>
        <taxon>Craniata</taxon>
        <taxon>Vertebrata</taxon>
        <taxon>Euteleostomi</taxon>
        <taxon>Lepidosauria</taxon>
        <taxon>Squamata</taxon>
        <taxon>Bifurcata</taxon>
        <taxon>Unidentata</taxon>
        <taxon>Episquamata</taxon>
        <taxon>Toxicofera</taxon>
        <taxon>Serpentes</taxon>
        <taxon>Colubroidea</taxon>
        <taxon>Viperidae</taxon>
        <taxon>Crotalinae</taxon>
        <taxon>Protobothrops</taxon>
    </lineage>
</organism>
<sequence length="79" mass="8710">MKVFFILIIFSFTLATCQGECFGGFSLPIDGKEVPIRTCADTYDGKKHLIVSTWKTAESFSCECAQIGLQCCKEYVAVA</sequence>
<proteinExistence type="inferred from homology"/>
<evidence type="ECO:0000313" key="6">
    <source>
        <dbReference type="EMBL" id="BBV14784.1"/>
    </source>
</evidence>
<name>A0A6F8QH99_PROMU</name>
<dbReference type="AlphaFoldDB" id="A0A6F8QH99"/>
<accession>A0A6F8QH99</accession>
<evidence type="ECO:0000256" key="5">
    <source>
        <dbReference type="SAM" id="SignalP"/>
    </source>
</evidence>
<keyword evidence="3" id="KW-0964">Secreted</keyword>
<reference evidence="6" key="1">
    <citation type="submission" date="2020-01" db="EMBL/GenBank/DDBJ databases">
        <title>Discovery of the gene encoding novel Small Serum Protein (SSP), SSP-6, of Protobothrops flavoviridis snake and evolutionary pathway of SSPs.</title>
        <authorList>
            <person name="Chijiwa T."/>
            <person name="Inamaru K."/>
            <person name="Takeuchi A."/>
            <person name="Maeda M."/>
            <person name="Shibata H."/>
            <person name="Fukumaki Y."/>
            <person name="Oda-Ueda N."/>
            <person name="Hattori S."/>
            <person name="Ohno M."/>
        </authorList>
    </citation>
    <scope>NUCLEOTIDE SEQUENCE</scope>
    <source>
        <tissue evidence="6">Tail</tissue>
    </source>
</reference>
<comment type="similarity">
    <text evidence="2">Belongs to the beta-microseminoprotein family.</text>
</comment>
<dbReference type="GO" id="GO:0005576">
    <property type="term" value="C:extracellular region"/>
    <property type="evidence" value="ECO:0007669"/>
    <property type="project" value="UniProtKB-SubCell"/>
</dbReference>
<comment type="subcellular location">
    <subcellularLocation>
        <location evidence="1">Secreted</location>
    </subcellularLocation>
</comment>
<evidence type="ECO:0000256" key="2">
    <source>
        <dbReference type="ARBA" id="ARBA00010352"/>
    </source>
</evidence>
<evidence type="ECO:0000256" key="4">
    <source>
        <dbReference type="ARBA" id="ARBA00023157"/>
    </source>
</evidence>
<keyword evidence="4" id="KW-1015">Disulfide bond</keyword>
<feature type="chain" id="PRO_5026125587" evidence="5">
    <location>
        <begin position="20"/>
        <end position="79"/>
    </location>
</feature>
<gene>
    <name evidence="6" type="primary">PmSSP-3</name>
</gene>
<dbReference type="Pfam" id="PF05825">
    <property type="entry name" value="PSP94"/>
    <property type="match status" value="1"/>
</dbReference>
<dbReference type="Gene3D" id="2.10.70.10">
    <property type="entry name" value="Complement Module, domain 1"/>
    <property type="match status" value="1"/>
</dbReference>
<protein>
    <submittedName>
        <fullName evidence="6">Small serum protein-3</fullName>
    </submittedName>
</protein>
<evidence type="ECO:0000256" key="1">
    <source>
        <dbReference type="ARBA" id="ARBA00004613"/>
    </source>
</evidence>
<dbReference type="EMBL" id="LC519888">
    <property type="protein sequence ID" value="BBV14784.1"/>
    <property type="molecule type" value="Genomic_DNA"/>
</dbReference>
<dbReference type="InterPro" id="IPR008735">
    <property type="entry name" value="PSP94"/>
</dbReference>
<feature type="signal peptide" evidence="5">
    <location>
        <begin position="1"/>
        <end position="19"/>
    </location>
</feature>
<evidence type="ECO:0000256" key="3">
    <source>
        <dbReference type="ARBA" id="ARBA00022525"/>
    </source>
</evidence>
<keyword evidence="5" id="KW-0732">Signal</keyword>